<protein>
    <submittedName>
        <fullName evidence="3">Uncharacterized protein</fullName>
    </submittedName>
</protein>
<organism evidence="2 3">
    <name type="scientific">Plectus sambesii</name>
    <dbReference type="NCBI Taxonomy" id="2011161"/>
    <lineage>
        <taxon>Eukaryota</taxon>
        <taxon>Metazoa</taxon>
        <taxon>Ecdysozoa</taxon>
        <taxon>Nematoda</taxon>
        <taxon>Chromadorea</taxon>
        <taxon>Plectida</taxon>
        <taxon>Plectina</taxon>
        <taxon>Plectoidea</taxon>
        <taxon>Plectidae</taxon>
        <taxon>Plectus</taxon>
    </lineage>
</organism>
<evidence type="ECO:0000256" key="1">
    <source>
        <dbReference type="SAM" id="MobiDB-lite"/>
    </source>
</evidence>
<dbReference type="AlphaFoldDB" id="A0A914XHJ3"/>
<dbReference type="Proteomes" id="UP000887566">
    <property type="component" value="Unplaced"/>
</dbReference>
<feature type="region of interest" description="Disordered" evidence="1">
    <location>
        <begin position="80"/>
        <end position="111"/>
    </location>
</feature>
<dbReference type="WBParaSite" id="PSAMB.scaffold866size39945.g9253.t1">
    <property type="protein sequence ID" value="PSAMB.scaffold866size39945.g9253.t1"/>
    <property type="gene ID" value="PSAMB.scaffold866size39945.g9253"/>
</dbReference>
<reference evidence="3" key="1">
    <citation type="submission" date="2022-11" db="UniProtKB">
        <authorList>
            <consortium name="WormBaseParasite"/>
        </authorList>
    </citation>
    <scope>IDENTIFICATION</scope>
</reference>
<accession>A0A914XHJ3</accession>
<sequence>MRTTNALITTLLRQRQQQRLSSKWSIADVGRKQVKHSTDDECVKIGGESGICRERGTGRAEERWGSLLAVGPGACRSIASIRRDAHSRPAPSSSSTQHGHHETLLQRSYRQ</sequence>
<evidence type="ECO:0000313" key="3">
    <source>
        <dbReference type="WBParaSite" id="PSAMB.scaffold866size39945.g9253.t1"/>
    </source>
</evidence>
<keyword evidence="2" id="KW-1185">Reference proteome</keyword>
<evidence type="ECO:0000313" key="2">
    <source>
        <dbReference type="Proteomes" id="UP000887566"/>
    </source>
</evidence>
<proteinExistence type="predicted"/>
<name>A0A914XHJ3_9BILA</name>